<evidence type="ECO:0000313" key="6">
    <source>
        <dbReference type="EMBL" id="MBE9464652.1"/>
    </source>
</evidence>
<evidence type="ECO:0000256" key="1">
    <source>
        <dbReference type="ARBA" id="ARBA00022617"/>
    </source>
</evidence>
<sequence>MKVSAILRNLIVHSFWIFSITIFSQCSSPKVESEVETDVDEAYSGGKEGTVFDQTANAFGNSLINLNSDEVDQFVIGNSFNRNNWVTAPSSTSARDGLGPFFNATSCSACHFQDGKGTPLNADQTITQSLLFRLSIPGKGEHGEPLFDPNYGEQFNPRAIIGVEAEGDVSVTYQEMPGTYPDGTSYSLRKPTYIFSNLKYGPMSGTLISPRISTQMSGVGHLEAVTEATIQSFADPDDSNGDGISGRPNYVWDYKTRKKVMGRFGWKANQSTVEQQTASAFNGDLGVTSTLFITEGLTTAQKVKYGNLANGGSPEVEDNIFQDVVFYIKALAVPGRRSLTDQQVISGKALFIKANCSGCHIPKMTTGKSDSPSYLSAQTIRPYTDLLLHDMGDGLADSRPDFEATGTEWRTAPLWGIGLVQTVNKHTNFLHDGRARNEEEAILWHGGEAEKSKQAFMKFSKSDREAVLKFIDSL</sequence>
<reference evidence="7" key="1">
    <citation type="submission" date="2023-07" db="EMBL/GenBank/DDBJ databases">
        <title>Dyadobacter sp. nov 'subterranea' isolated from contaminted grondwater.</title>
        <authorList>
            <person name="Szabo I."/>
            <person name="Al-Omari J."/>
            <person name="Szerdahelyi S.G."/>
            <person name="Rado J."/>
        </authorList>
    </citation>
    <scope>NUCLEOTIDE SEQUENCE [LARGE SCALE GENOMIC DNA]</scope>
    <source>
        <strain evidence="7">UP-52</strain>
    </source>
</reference>
<evidence type="ECO:0000259" key="5">
    <source>
        <dbReference type="PROSITE" id="PS51007"/>
    </source>
</evidence>
<dbReference type="Gene3D" id="1.10.760.10">
    <property type="entry name" value="Cytochrome c-like domain"/>
    <property type="match status" value="1"/>
</dbReference>
<feature type="domain" description="Cytochrome c" evidence="5">
    <location>
        <begin position="342"/>
        <end position="474"/>
    </location>
</feature>
<protein>
    <submittedName>
        <fullName evidence="6">Thiol oxidoreductase</fullName>
    </submittedName>
</protein>
<evidence type="ECO:0000256" key="3">
    <source>
        <dbReference type="ARBA" id="ARBA00023004"/>
    </source>
</evidence>
<dbReference type="PANTHER" id="PTHR30600">
    <property type="entry name" value="CYTOCHROME C PEROXIDASE-RELATED"/>
    <property type="match status" value="1"/>
</dbReference>
<dbReference type="InterPro" id="IPR036909">
    <property type="entry name" value="Cyt_c-like_dom_sf"/>
</dbReference>
<keyword evidence="3 4" id="KW-0408">Iron</keyword>
<dbReference type="SUPFAM" id="SSF46626">
    <property type="entry name" value="Cytochrome c"/>
    <property type="match status" value="1"/>
</dbReference>
<name>A0ABR9WGM1_9BACT</name>
<evidence type="ECO:0000313" key="7">
    <source>
        <dbReference type="Proteomes" id="UP000634134"/>
    </source>
</evidence>
<dbReference type="InterPro" id="IPR009056">
    <property type="entry name" value="Cyt_c-like_dom"/>
</dbReference>
<dbReference type="PROSITE" id="PS51007">
    <property type="entry name" value="CYTC"/>
    <property type="match status" value="1"/>
</dbReference>
<gene>
    <name evidence="6" type="ORF">IEE83_22435</name>
</gene>
<dbReference type="Proteomes" id="UP000634134">
    <property type="component" value="Unassembled WGS sequence"/>
</dbReference>
<comment type="caution">
    <text evidence="6">The sequence shown here is derived from an EMBL/GenBank/DDBJ whole genome shotgun (WGS) entry which is preliminary data.</text>
</comment>
<dbReference type="PIRSF" id="PIRSF028099">
    <property type="entry name" value="DUF1111"/>
    <property type="match status" value="1"/>
</dbReference>
<keyword evidence="2 4" id="KW-0479">Metal-binding</keyword>
<evidence type="ECO:0000256" key="2">
    <source>
        <dbReference type="ARBA" id="ARBA00022723"/>
    </source>
</evidence>
<dbReference type="InterPro" id="IPR010538">
    <property type="entry name" value="DHOR"/>
</dbReference>
<organism evidence="6 7">
    <name type="scientific">Dyadobacter subterraneus</name>
    <dbReference type="NCBI Taxonomy" id="2773304"/>
    <lineage>
        <taxon>Bacteria</taxon>
        <taxon>Pseudomonadati</taxon>
        <taxon>Bacteroidota</taxon>
        <taxon>Cytophagia</taxon>
        <taxon>Cytophagales</taxon>
        <taxon>Spirosomataceae</taxon>
        <taxon>Dyadobacter</taxon>
    </lineage>
</organism>
<dbReference type="Pfam" id="PF06537">
    <property type="entry name" value="DHOR"/>
    <property type="match status" value="1"/>
</dbReference>
<keyword evidence="7" id="KW-1185">Reference proteome</keyword>
<dbReference type="EMBL" id="JACYGY010000001">
    <property type="protein sequence ID" value="MBE9464652.1"/>
    <property type="molecule type" value="Genomic_DNA"/>
</dbReference>
<proteinExistence type="predicted"/>
<keyword evidence="1 4" id="KW-0349">Heme</keyword>
<evidence type="ECO:0000256" key="4">
    <source>
        <dbReference type="PROSITE-ProRule" id="PRU00433"/>
    </source>
</evidence>
<accession>A0ABR9WGM1</accession>
<dbReference type="InterPro" id="IPR051395">
    <property type="entry name" value="Cytochrome_c_Peroxidase/MauG"/>
</dbReference>
<dbReference type="PANTHER" id="PTHR30600:SF4">
    <property type="entry name" value="CYTOCHROME C DOMAIN-CONTAINING PROTEIN"/>
    <property type="match status" value="1"/>
</dbReference>